<dbReference type="EMBL" id="FN869859">
    <property type="protein sequence ID" value="CCC81528.1"/>
    <property type="molecule type" value="Genomic_DNA"/>
</dbReference>
<dbReference type="STRING" id="768679.TTX_0874"/>
<feature type="transmembrane region" description="Helical" evidence="1">
    <location>
        <begin position="6"/>
        <end position="26"/>
    </location>
</feature>
<evidence type="ECO:0000313" key="2">
    <source>
        <dbReference type="EMBL" id="CCC81528.1"/>
    </source>
</evidence>
<dbReference type="Proteomes" id="UP000002654">
    <property type="component" value="Chromosome"/>
</dbReference>
<accession>G4RPN3</accession>
<feature type="transmembrane region" description="Helical" evidence="1">
    <location>
        <begin position="67"/>
        <end position="86"/>
    </location>
</feature>
<dbReference type="KEGG" id="ttn:TTX_0874"/>
<feature type="transmembrane region" description="Helical" evidence="1">
    <location>
        <begin position="38"/>
        <end position="61"/>
    </location>
</feature>
<dbReference type="AlphaFoldDB" id="G4RPN3"/>
<dbReference type="PaxDb" id="768679-TTX_0874"/>
<evidence type="ECO:0000313" key="3">
    <source>
        <dbReference type="Proteomes" id="UP000002654"/>
    </source>
</evidence>
<keyword evidence="1" id="KW-0812">Transmembrane</keyword>
<organism evidence="2 3">
    <name type="scientific">Thermoproteus tenax (strain ATCC 35583 / DSM 2078 / JCM 9277 / NBRC 100435 / Kra 1)</name>
    <dbReference type="NCBI Taxonomy" id="768679"/>
    <lineage>
        <taxon>Archaea</taxon>
        <taxon>Thermoproteota</taxon>
        <taxon>Thermoprotei</taxon>
        <taxon>Thermoproteales</taxon>
        <taxon>Thermoproteaceae</taxon>
        <taxon>Thermoproteus</taxon>
    </lineage>
</organism>
<evidence type="ECO:0000256" key="1">
    <source>
        <dbReference type="SAM" id="Phobius"/>
    </source>
</evidence>
<proteinExistence type="predicted"/>
<dbReference type="eggNOG" id="arCOG06078">
    <property type="taxonomic scope" value="Archaea"/>
</dbReference>
<reference evidence="2 3" key="1">
    <citation type="journal article" date="2011" name="PLoS ONE">
        <title>The complete genome sequence of Thermoproteus tenax: a physiologically versatile member of the Crenarchaeota.</title>
        <authorList>
            <person name="Siebers B."/>
            <person name="Zaparty M."/>
            <person name="Raddatz G."/>
            <person name="Tjaden B."/>
            <person name="Albers S.V."/>
            <person name="Bell S.D."/>
            <person name="Blombach F."/>
            <person name="Kletzin A."/>
            <person name="Kyrpides N."/>
            <person name="Lanz C."/>
            <person name="Plagens A."/>
            <person name="Rampp M."/>
            <person name="Rosinus A."/>
            <person name="von Jan M."/>
            <person name="Makarova K.S."/>
            <person name="Klenk H.P."/>
            <person name="Schuster S.C."/>
            <person name="Hensel R."/>
        </authorList>
    </citation>
    <scope>NUCLEOTIDE SEQUENCE [LARGE SCALE GENOMIC DNA]</scope>
    <source>
        <strain evidence="3">ATCC 35583 / DSM 2078 / JCM 9277 / NBRC 100435 / Kra 1</strain>
    </source>
</reference>
<dbReference type="PATRIC" id="fig|768679.9.peg.883"/>
<dbReference type="HOGENOM" id="CLU_2420211_0_0_2"/>
<keyword evidence="3" id="KW-1185">Reference proteome</keyword>
<keyword evidence="1" id="KW-1133">Transmembrane helix</keyword>
<dbReference type="GeneID" id="52284621"/>
<dbReference type="RefSeq" id="WP_014126784.1">
    <property type="nucleotide sequence ID" value="NC_016070.1"/>
</dbReference>
<sequence>MIPWLVDIALSSLSALFSLLALRNYLPIRGTQIGRYMCAITAALAVLSVVAAASFSLWMLRGHGPDVSFPSMALSSILLIASLVFFKLSKI</sequence>
<gene>
    <name evidence="2" type="ordered locus">TTX_0874</name>
</gene>
<protein>
    <submittedName>
        <fullName evidence="2">Uncharacterized protein</fullName>
    </submittedName>
</protein>
<keyword evidence="1" id="KW-0472">Membrane</keyword>
<name>G4RPN3_THETK</name>